<dbReference type="GO" id="GO:0006457">
    <property type="term" value="P:protein folding"/>
    <property type="evidence" value="ECO:0007669"/>
    <property type="project" value="TreeGrafter"/>
</dbReference>
<evidence type="ECO:0000259" key="7">
    <source>
        <dbReference type="PROSITE" id="PS51203"/>
    </source>
</evidence>
<comment type="subcellular location">
    <subcellularLocation>
        <location evidence="1">Cytoplasm</location>
    </subcellularLocation>
</comment>
<evidence type="ECO:0000256" key="3">
    <source>
        <dbReference type="ARBA" id="ARBA00017641"/>
    </source>
</evidence>
<name>A0AA38HYH6_9CUCU</name>
<keyword evidence="4" id="KW-0963">Cytoplasm</keyword>
<dbReference type="PROSITE" id="PS51203">
    <property type="entry name" value="CS"/>
    <property type="match status" value="1"/>
</dbReference>
<reference evidence="8" key="1">
    <citation type="journal article" date="2023" name="G3 (Bethesda)">
        <title>Whole genome assemblies of Zophobas morio and Tenebrio molitor.</title>
        <authorList>
            <person name="Kaur S."/>
            <person name="Stinson S.A."/>
            <person name="diCenzo G.C."/>
        </authorList>
    </citation>
    <scope>NUCLEOTIDE SEQUENCE</scope>
    <source>
        <strain evidence="8">QUZm001</strain>
    </source>
</reference>
<evidence type="ECO:0000256" key="1">
    <source>
        <dbReference type="ARBA" id="ARBA00004496"/>
    </source>
</evidence>
<dbReference type="InterPro" id="IPR007052">
    <property type="entry name" value="CS_dom"/>
</dbReference>
<evidence type="ECO:0000256" key="6">
    <source>
        <dbReference type="ARBA" id="ARBA00030427"/>
    </source>
</evidence>
<dbReference type="CDD" id="cd06467">
    <property type="entry name" value="p23_NUDC_like"/>
    <property type="match status" value="1"/>
</dbReference>
<dbReference type="Pfam" id="PF04969">
    <property type="entry name" value="CS"/>
    <property type="match status" value="1"/>
</dbReference>
<keyword evidence="9" id="KW-1185">Reference proteome</keyword>
<sequence length="278" mass="31753">MVDSAEHDDLLFSMLRECKTLPIFLNRIFGFLNRRTDFYQTATDQNCPVGLPPGLAEQTVKQIFYKWKPAEKISCDENKEEPAKPLKEPSTPTVTLKPCKVSDKFTTADSYNGATYDNYSWSQSLKEIDIIIKVPENKTSKDLTVKILADQISVSLKDGVVLLSGELCDKCKHNDAIWSLQKNKLDIHLDKCKELWWNCLVKTEPKLDINTLDCTRPFEELPEEAQAKIEELQWNQERKRLGLPTSDELAMHRILEKSWNAEGSPFGGPFNPTAVKFN</sequence>
<dbReference type="Proteomes" id="UP001168821">
    <property type="component" value="Unassembled WGS sequence"/>
</dbReference>
<keyword evidence="5" id="KW-0597">Phosphoprotein</keyword>
<proteinExistence type="inferred from homology"/>
<organism evidence="8 9">
    <name type="scientific">Zophobas morio</name>
    <dbReference type="NCBI Taxonomy" id="2755281"/>
    <lineage>
        <taxon>Eukaryota</taxon>
        <taxon>Metazoa</taxon>
        <taxon>Ecdysozoa</taxon>
        <taxon>Arthropoda</taxon>
        <taxon>Hexapoda</taxon>
        <taxon>Insecta</taxon>
        <taxon>Pterygota</taxon>
        <taxon>Neoptera</taxon>
        <taxon>Endopterygota</taxon>
        <taxon>Coleoptera</taxon>
        <taxon>Polyphaga</taxon>
        <taxon>Cucujiformia</taxon>
        <taxon>Tenebrionidae</taxon>
        <taxon>Zophobas</taxon>
    </lineage>
</organism>
<dbReference type="PANTHER" id="PTHR12356:SF3">
    <property type="entry name" value="NUCLEAR MIGRATION PROTEIN NUDC"/>
    <property type="match status" value="1"/>
</dbReference>
<dbReference type="PANTHER" id="PTHR12356">
    <property type="entry name" value="NUCLEAR MOVEMENT PROTEIN NUDC"/>
    <property type="match status" value="1"/>
</dbReference>
<dbReference type="InterPro" id="IPR008978">
    <property type="entry name" value="HSP20-like_chaperone"/>
</dbReference>
<feature type="domain" description="CS" evidence="7">
    <location>
        <begin position="114"/>
        <end position="201"/>
    </location>
</feature>
<evidence type="ECO:0000256" key="2">
    <source>
        <dbReference type="ARBA" id="ARBA00010513"/>
    </source>
</evidence>
<accession>A0AA38HYH6</accession>
<dbReference type="Pfam" id="PF14050">
    <property type="entry name" value="Nudc_N"/>
    <property type="match status" value="1"/>
</dbReference>
<dbReference type="GO" id="GO:0005737">
    <property type="term" value="C:cytoplasm"/>
    <property type="evidence" value="ECO:0007669"/>
    <property type="project" value="UniProtKB-SubCell"/>
</dbReference>
<evidence type="ECO:0000313" key="9">
    <source>
        <dbReference type="Proteomes" id="UP001168821"/>
    </source>
</evidence>
<dbReference type="GO" id="GO:0051082">
    <property type="term" value="F:unfolded protein binding"/>
    <property type="evidence" value="ECO:0007669"/>
    <property type="project" value="TreeGrafter"/>
</dbReference>
<gene>
    <name evidence="8" type="ORF">Zmor_023634</name>
</gene>
<dbReference type="SUPFAM" id="SSF49764">
    <property type="entry name" value="HSP20-like chaperones"/>
    <property type="match status" value="1"/>
</dbReference>
<dbReference type="InterPro" id="IPR037898">
    <property type="entry name" value="NudC_fam"/>
</dbReference>
<dbReference type="Gene3D" id="2.60.40.790">
    <property type="match status" value="1"/>
</dbReference>
<comment type="caution">
    <text evidence="8">The sequence shown here is derived from an EMBL/GenBank/DDBJ whole genome shotgun (WGS) entry which is preliminary data.</text>
</comment>
<dbReference type="AlphaFoldDB" id="A0AA38HYH6"/>
<dbReference type="EMBL" id="JALNTZ010000007">
    <property type="protein sequence ID" value="KAJ3646023.1"/>
    <property type="molecule type" value="Genomic_DNA"/>
</dbReference>
<protein>
    <recommendedName>
        <fullName evidence="3">Nuclear migration protein nudC</fullName>
    </recommendedName>
    <alternativeName>
        <fullName evidence="6">Nuclear distribution protein C homolog</fullName>
    </alternativeName>
</protein>
<evidence type="ECO:0000256" key="4">
    <source>
        <dbReference type="ARBA" id="ARBA00022490"/>
    </source>
</evidence>
<evidence type="ECO:0000313" key="8">
    <source>
        <dbReference type="EMBL" id="KAJ3646023.1"/>
    </source>
</evidence>
<evidence type="ECO:0000256" key="5">
    <source>
        <dbReference type="ARBA" id="ARBA00022553"/>
    </source>
</evidence>
<dbReference type="InterPro" id="IPR025934">
    <property type="entry name" value="NudC_N_dom"/>
</dbReference>
<comment type="similarity">
    <text evidence="2">Belongs to the nudC family.</text>
</comment>